<feature type="region of interest" description="Disordered" evidence="1">
    <location>
        <begin position="35"/>
        <end position="54"/>
    </location>
</feature>
<evidence type="ECO:0000313" key="3">
    <source>
        <dbReference type="Proteomes" id="UP000317093"/>
    </source>
</evidence>
<dbReference type="Proteomes" id="UP000317093">
    <property type="component" value="Chromosome"/>
</dbReference>
<protein>
    <submittedName>
        <fullName evidence="2">Uncharacterized protein</fullName>
    </submittedName>
</protein>
<dbReference type="KEGG" id="knv:Pan216_32440"/>
<reference evidence="2 3" key="1">
    <citation type="submission" date="2019-02" db="EMBL/GenBank/DDBJ databases">
        <title>Deep-cultivation of Planctomycetes and their phenomic and genomic characterization uncovers novel biology.</title>
        <authorList>
            <person name="Wiegand S."/>
            <person name="Jogler M."/>
            <person name="Boedeker C."/>
            <person name="Pinto D."/>
            <person name="Vollmers J."/>
            <person name="Rivas-Marin E."/>
            <person name="Kohn T."/>
            <person name="Peeters S.H."/>
            <person name="Heuer A."/>
            <person name="Rast P."/>
            <person name="Oberbeckmann S."/>
            <person name="Bunk B."/>
            <person name="Jeske O."/>
            <person name="Meyerdierks A."/>
            <person name="Storesund J.E."/>
            <person name="Kallscheuer N."/>
            <person name="Luecker S."/>
            <person name="Lage O.M."/>
            <person name="Pohl T."/>
            <person name="Merkel B.J."/>
            <person name="Hornburger P."/>
            <person name="Mueller R.-W."/>
            <person name="Bruemmer F."/>
            <person name="Labrenz M."/>
            <person name="Spormann A.M."/>
            <person name="Op den Camp H."/>
            <person name="Overmann J."/>
            <person name="Amann R."/>
            <person name="Jetten M.S.M."/>
            <person name="Mascher T."/>
            <person name="Medema M.H."/>
            <person name="Devos D.P."/>
            <person name="Kaster A.-K."/>
            <person name="Ovreas L."/>
            <person name="Rohde M."/>
            <person name="Galperin M.Y."/>
            <person name="Jogler C."/>
        </authorList>
    </citation>
    <scope>NUCLEOTIDE SEQUENCE [LARGE SCALE GENOMIC DNA]</scope>
    <source>
        <strain evidence="2 3">Pan216</strain>
    </source>
</reference>
<sequence length="177" mass="19757">MSDIPVIHLEFEGVGEGDPSPDAVKPARESHVSHYVELPTENTPAPADTTENRMSGIRRVREEPDWHGDSLSDADEDSEWSTWLSDVGMMKPADRHIALRPDTNAGDSALAQDPHREEQVIQDLEGTRDTTGSELGDWTSWLHGHGDHHSEPETISQTNESNEDTTSDSPHWDDFLR</sequence>
<dbReference type="AlphaFoldDB" id="A0A518B5X1"/>
<organism evidence="2 3">
    <name type="scientific">Kolteria novifilia</name>
    <dbReference type="NCBI Taxonomy" id="2527975"/>
    <lineage>
        <taxon>Bacteria</taxon>
        <taxon>Pseudomonadati</taxon>
        <taxon>Planctomycetota</taxon>
        <taxon>Planctomycetia</taxon>
        <taxon>Kolteriales</taxon>
        <taxon>Kolteriaceae</taxon>
        <taxon>Kolteria</taxon>
    </lineage>
</organism>
<evidence type="ECO:0000313" key="2">
    <source>
        <dbReference type="EMBL" id="QDU62377.1"/>
    </source>
</evidence>
<feature type="region of interest" description="Disordered" evidence="1">
    <location>
        <begin position="99"/>
        <end position="177"/>
    </location>
</feature>
<keyword evidence="3" id="KW-1185">Reference proteome</keyword>
<dbReference type="RefSeq" id="WP_145259086.1">
    <property type="nucleotide sequence ID" value="NZ_CP036279.1"/>
</dbReference>
<proteinExistence type="predicted"/>
<accession>A0A518B5X1</accession>
<evidence type="ECO:0000256" key="1">
    <source>
        <dbReference type="SAM" id="MobiDB-lite"/>
    </source>
</evidence>
<dbReference type="EMBL" id="CP036279">
    <property type="protein sequence ID" value="QDU62377.1"/>
    <property type="molecule type" value="Genomic_DNA"/>
</dbReference>
<gene>
    <name evidence="2" type="ORF">Pan216_32440</name>
</gene>
<name>A0A518B5X1_9BACT</name>